<evidence type="ECO:0000259" key="1">
    <source>
        <dbReference type="Pfam" id="PF23559"/>
    </source>
</evidence>
<dbReference type="Proteomes" id="UP000479710">
    <property type="component" value="Unassembled WGS sequence"/>
</dbReference>
<dbReference type="Pfam" id="PF23559">
    <property type="entry name" value="WHD_DRP"/>
    <property type="match status" value="1"/>
</dbReference>
<protein>
    <recommendedName>
        <fullName evidence="1">Disease resistance protein winged helix domain-containing protein</fullName>
    </recommendedName>
</protein>
<reference evidence="2 3" key="1">
    <citation type="submission" date="2019-11" db="EMBL/GenBank/DDBJ databases">
        <title>Whole genome sequence of Oryza granulata.</title>
        <authorList>
            <person name="Li W."/>
        </authorList>
    </citation>
    <scope>NUCLEOTIDE SEQUENCE [LARGE SCALE GENOMIC DNA]</scope>
    <source>
        <strain evidence="3">cv. Menghai</strain>
        <tissue evidence="2">Leaf</tissue>
    </source>
</reference>
<dbReference type="EMBL" id="SPHZ02000011">
    <property type="protein sequence ID" value="KAF0894414.1"/>
    <property type="molecule type" value="Genomic_DNA"/>
</dbReference>
<organism evidence="2 3">
    <name type="scientific">Oryza meyeriana var. granulata</name>
    <dbReference type="NCBI Taxonomy" id="110450"/>
    <lineage>
        <taxon>Eukaryota</taxon>
        <taxon>Viridiplantae</taxon>
        <taxon>Streptophyta</taxon>
        <taxon>Embryophyta</taxon>
        <taxon>Tracheophyta</taxon>
        <taxon>Spermatophyta</taxon>
        <taxon>Magnoliopsida</taxon>
        <taxon>Liliopsida</taxon>
        <taxon>Poales</taxon>
        <taxon>Poaceae</taxon>
        <taxon>BOP clade</taxon>
        <taxon>Oryzoideae</taxon>
        <taxon>Oryzeae</taxon>
        <taxon>Oryzinae</taxon>
        <taxon>Oryza</taxon>
        <taxon>Oryza meyeriana</taxon>
    </lineage>
</organism>
<evidence type="ECO:0000313" key="2">
    <source>
        <dbReference type="EMBL" id="KAF0894414.1"/>
    </source>
</evidence>
<gene>
    <name evidence="2" type="ORF">E2562_038950</name>
</gene>
<accession>A0A6G1C3L4</accession>
<proteinExistence type="predicted"/>
<evidence type="ECO:0000313" key="3">
    <source>
        <dbReference type="Proteomes" id="UP000479710"/>
    </source>
</evidence>
<sequence length="94" mass="10690">MALKIHQLGYLSDTTCWSVCQVAALQDRDPSIIDDGLEYVFIKDKLVRLWLAQDFAAADGESHVEDIACKYFDDLVESKNRSKSCNSQFQTKIE</sequence>
<keyword evidence="3" id="KW-1185">Reference proteome</keyword>
<dbReference type="InterPro" id="IPR058922">
    <property type="entry name" value="WHD_DRP"/>
</dbReference>
<comment type="caution">
    <text evidence="2">The sequence shown here is derived from an EMBL/GenBank/DDBJ whole genome shotgun (WGS) entry which is preliminary data.</text>
</comment>
<feature type="domain" description="Disease resistance protein winged helix" evidence="1">
    <location>
        <begin position="39"/>
        <end position="77"/>
    </location>
</feature>
<name>A0A6G1C3L4_9ORYZ</name>
<dbReference type="AlphaFoldDB" id="A0A6G1C3L4"/>